<reference evidence="1 2" key="1">
    <citation type="journal article" date="2020" name="Genome Biol. Evol.">
        <title>Comparative genomics of strictly vertically transmitted, feminizing microsporidia endosymbionts of amphipod crustaceans.</title>
        <authorList>
            <person name="Cormier A."/>
            <person name="Chebbi M.A."/>
            <person name="Giraud I."/>
            <person name="Wattier R."/>
            <person name="Teixeira M."/>
            <person name="Gilbert C."/>
            <person name="Rigaud T."/>
            <person name="Cordaux R."/>
        </authorList>
    </citation>
    <scope>NUCLEOTIDE SEQUENCE [LARGE SCALE GENOMIC DNA]</scope>
    <source>
        <strain evidence="1 2">Ou3-Ou53</strain>
    </source>
</reference>
<name>A0A9P6GZE0_9MICR</name>
<evidence type="ECO:0000313" key="1">
    <source>
        <dbReference type="EMBL" id="KAF9763114.1"/>
    </source>
</evidence>
<dbReference type="PANTHER" id="PTHR35450:SF2">
    <property type="entry name" value="REVERSE TRANSCRIPTASE DOMAIN-CONTAINING PROTEIN"/>
    <property type="match status" value="1"/>
</dbReference>
<protein>
    <submittedName>
        <fullName evidence="1">Uncharacterized protein</fullName>
    </submittedName>
</protein>
<sequence length="156" mass="18278">MDVEKSELNSKTCEKDARLLTSHEGYKYLRITENREGKTMTESINKIIKSIEAKVDALCKTNLNVKNLIRAINEYEISQINYYVGIVEMEPDQFKEINENIRRILTRHHVHQQPACKESLYLARNDLGRGLVSVEHRSERTLLQLHKALESNKKYY</sequence>
<dbReference type="AlphaFoldDB" id="A0A9P6GZE0"/>
<comment type="caution">
    <text evidence="1">The sequence shown here is derived from an EMBL/GenBank/DDBJ whole genome shotgun (WGS) entry which is preliminary data.</text>
</comment>
<keyword evidence="2" id="KW-1185">Reference proteome</keyword>
<dbReference type="Proteomes" id="UP000740883">
    <property type="component" value="Unassembled WGS sequence"/>
</dbReference>
<gene>
    <name evidence="1" type="ORF">NGRA_1493</name>
</gene>
<proteinExistence type="predicted"/>
<organism evidence="1 2">
    <name type="scientific">Nosema granulosis</name>
    <dbReference type="NCBI Taxonomy" id="83296"/>
    <lineage>
        <taxon>Eukaryota</taxon>
        <taxon>Fungi</taxon>
        <taxon>Fungi incertae sedis</taxon>
        <taxon>Microsporidia</taxon>
        <taxon>Nosematidae</taxon>
        <taxon>Nosema</taxon>
    </lineage>
</organism>
<dbReference type="EMBL" id="SBJO01000098">
    <property type="protein sequence ID" value="KAF9763114.1"/>
    <property type="molecule type" value="Genomic_DNA"/>
</dbReference>
<evidence type="ECO:0000313" key="2">
    <source>
        <dbReference type="Proteomes" id="UP000740883"/>
    </source>
</evidence>
<accession>A0A9P6GZE0</accession>
<dbReference type="OrthoDB" id="5962029at2759"/>
<dbReference type="PANTHER" id="PTHR35450">
    <property type="entry name" value="REVERSE TRANSCRIPTASE DOMAIN-CONTAINING PROTEIN"/>
    <property type="match status" value="1"/>
</dbReference>